<gene>
    <name evidence="2" type="ORF">ABZ921_12520</name>
</gene>
<keyword evidence="3" id="KW-1185">Reference proteome</keyword>
<reference evidence="2 3" key="1">
    <citation type="submission" date="2024-06" db="EMBL/GenBank/DDBJ databases">
        <title>The Natural Products Discovery Center: Release of the First 8490 Sequenced Strains for Exploring Actinobacteria Biosynthetic Diversity.</title>
        <authorList>
            <person name="Kalkreuter E."/>
            <person name="Kautsar S.A."/>
            <person name="Yang D."/>
            <person name="Bader C.D."/>
            <person name="Teijaro C.N."/>
            <person name="Fluegel L."/>
            <person name="Davis C.M."/>
            <person name="Simpson J.R."/>
            <person name="Lauterbach L."/>
            <person name="Steele A.D."/>
            <person name="Gui C."/>
            <person name="Meng S."/>
            <person name="Li G."/>
            <person name="Viehrig K."/>
            <person name="Ye F."/>
            <person name="Su P."/>
            <person name="Kiefer A.F."/>
            <person name="Nichols A."/>
            <person name="Cepeda A.J."/>
            <person name="Yan W."/>
            <person name="Fan B."/>
            <person name="Jiang Y."/>
            <person name="Adhikari A."/>
            <person name="Zheng C.-J."/>
            <person name="Schuster L."/>
            <person name="Cowan T.M."/>
            <person name="Smanski M.J."/>
            <person name="Chevrette M.G."/>
            <person name="De Carvalho L.P.S."/>
            <person name="Shen B."/>
        </authorList>
    </citation>
    <scope>NUCLEOTIDE SEQUENCE [LARGE SCALE GENOMIC DNA]</scope>
    <source>
        <strain evidence="2 3">NPDC046838</strain>
    </source>
</reference>
<evidence type="ECO:0000256" key="1">
    <source>
        <dbReference type="SAM" id="MobiDB-lite"/>
    </source>
</evidence>
<dbReference type="EMBL" id="JBEYXV010000005">
    <property type="protein sequence ID" value="MEU6821448.1"/>
    <property type="molecule type" value="Genomic_DNA"/>
</dbReference>
<organism evidence="2 3">
    <name type="scientific">Streptomyces atriruber</name>
    <dbReference type="NCBI Taxonomy" id="545121"/>
    <lineage>
        <taxon>Bacteria</taxon>
        <taxon>Bacillati</taxon>
        <taxon>Actinomycetota</taxon>
        <taxon>Actinomycetes</taxon>
        <taxon>Kitasatosporales</taxon>
        <taxon>Streptomycetaceae</taxon>
        <taxon>Streptomyces</taxon>
    </lineage>
</organism>
<protein>
    <submittedName>
        <fullName evidence="2">Uncharacterized protein</fullName>
    </submittedName>
</protein>
<feature type="region of interest" description="Disordered" evidence="1">
    <location>
        <begin position="41"/>
        <end position="82"/>
    </location>
</feature>
<name>A0ABV3BKE2_9ACTN</name>
<sequence length="104" mass="10971">MNVLIVVAILALFGLGFSQPLLWLAAAALIFYLARFYDGGSSAKKSGSGSGSGSGSASSSGGMGGGGSGGGGGSYPKTYRDYRIRKERMERWDRRYRRTHPGSR</sequence>
<accession>A0ABV3BKE2</accession>
<comment type="caution">
    <text evidence="2">The sequence shown here is derived from an EMBL/GenBank/DDBJ whole genome shotgun (WGS) entry which is preliminary data.</text>
</comment>
<dbReference type="RefSeq" id="WP_359347641.1">
    <property type="nucleotide sequence ID" value="NZ_JBEYXV010000005.1"/>
</dbReference>
<evidence type="ECO:0000313" key="2">
    <source>
        <dbReference type="EMBL" id="MEU6821448.1"/>
    </source>
</evidence>
<feature type="compositionally biased region" description="Gly residues" evidence="1">
    <location>
        <begin position="61"/>
        <end position="74"/>
    </location>
</feature>
<evidence type="ECO:0000313" key="3">
    <source>
        <dbReference type="Proteomes" id="UP001551176"/>
    </source>
</evidence>
<dbReference type="Proteomes" id="UP001551176">
    <property type="component" value="Unassembled WGS sequence"/>
</dbReference>
<proteinExistence type="predicted"/>